<dbReference type="Pfam" id="PF13408">
    <property type="entry name" value="Zn_ribbon_recom"/>
    <property type="match status" value="1"/>
</dbReference>
<feature type="compositionally biased region" description="Polar residues" evidence="1">
    <location>
        <begin position="1"/>
        <end position="17"/>
    </location>
</feature>
<dbReference type="InterPro" id="IPR025827">
    <property type="entry name" value="Zn_ribbon_recom_dom"/>
</dbReference>
<accession>A0A538UCR9</accession>
<comment type="caution">
    <text evidence="3">The sequence shown here is derived from an EMBL/GenBank/DDBJ whole genome shotgun (WGS) entry which is preliminary data.</text>
</comment>
<dbReference type="Proteomes" id="UP000319771">
    <property type="component" value="Unassembled WGS sequence"/>
</dbReference>
<feature type="region of interest" description="Disordered" evidence="1">
    <location>
        <begin position="1"/>
        <end position="21"/>
    </location>
</feature>
<protein>
    <recommendedName>
        <fullName evidence="2">Recombinase zinc beta ribbon domain-containing protein</fullName>
    </recommendedName>
</protein>
<gene>
    <name evidence="3" type="ORF">E6K81_03415</name>
</gene>
<feature type="domain" description="Recombinase zinc beta ribbon" evidence="2">
    <location>
        <begin position="88"/>
        <end position="122"/>
    </location>
</feature>
<evidence type="ECO:0000259" key="2">
    <source>
        <dbReference type="Pfam" id="PF13408"/>
    </source>
</evidence>
<dbReference type="EMBL" id="VBPB01000050">
    <property type="protein sequence ID" value="TMQ73692.1"/>
    <property type="molecule type" value="Genomic_DNA"/>
</dbReference>
<sequence>MTVRFTQGGSSGWQPPSESGALRIPRSGQGLAEAACLVGWPGTIAVGRDFEPLVSEELFASVQARLAGHRPAPATHARDHADFPPRRFVRCGECGRPLTGAWSRGRSARCVYYECPAYRRPGGRTAAAA</sequence>
<dbReference type="AlphaFoldDB" id="A0A538UCR9"/>
<evidence type="ECO:0000313" key="3">
    <source>
        <dbReference type="EMBL" id="TMQ73692.1"/>
    </source>
</evidence>
<evidence type="ECO:0000313" key="4">
    <source>
        <dbReference type="Proteomes" id="UP000319771"/>
    </source>
</evidence>
<evidence type="ECO:0000256" key="1">
    <source>
        <dbReference type="SAM" id="MobiDB-lite"/>
    </source>
</evidence>
<name>A0A538UCR9_UNCEI</name>
<organism evidence="3 4">
    <name type="scientific">Eiseniibacteriota bacterium</name>
    <dbReference type="NCBI Taxonomy" id="2212470"/>
    <lineage>
        <taxon>Bacteria</taxon>
        <taxon>Candidatus Eiseniibacteriota</taxon>
    </lineage>
</organism>
<reference evidence="3 4" key="1">
    <citation type="journal article" date="2019" name="Nat. Microbiol.">
        <title>Mediterranean grassland soil C-N compound turnover is dependent on rainfall and depth, and is mediated by genomically divergent microorganisms.</title>
        <authorList>
            <person name="Diamond S."/>
            <person name="Andeer P.F."/>
            <person name="Li Z."/>
            <person name="Crits-Christoph A."/>
            <person name="Burstein D."/>
            <person name="Anantharaman K."/>
            <person name="Lane K.R."/>
            <person name="Thomas B.C."/>
            <person name="Pan C."/>
            <person name="Northen T.R."/>
            <person name="Banfield J.F."/>
        </authorList>
    </citation>
    <scope>NUCLEOTIDE SEQUENCE [LARGE SCALE GENOMIC DNA]</scope>
    <source>
        <strain evidence="3">WS_11</strain>
    </source>
</reference>
<proteinExistence type="predicted"/>